<dbReference type="EMBL" id="JABBWG010000010">
    <property type="protein sequence ID" value="KAG1819225.1"/>
    <property type="molecule type" value="Genomic_DNA"/>
</dbReference>
<protein>
    <submittedName>
        <fullName evidence="2">CHAT domain-containing protein</fullName>
    </submittedName>
</protein>
<keyword evidence="3" id="KW-1185">Reference proteome</keyword>
<dbReference type="AlphaFoldDB" id="A0A9P7EF23"/>
<dbReference type="Proteomes" id="UP000807769">
    <property type="component" value="Unassembled WGS sequence"/>
</dbReference>
<evidence type="ECO:0000259" key="1">
    <source>
        <dbReference type="Pfam" id="PF12770"/>
    </source>
</evidence>
<dbReference type="OrthoDB" id="2672673at2759"/>
<sequence length="142" mass="15641">TNLSGEEATQAGVLGALRRNTWVHLACHSKQDCDQPYYSHFAMRDKPLTLLDIMENDAPQAKFAFLSACHTAVGDQETPKEAIYLAAGLQFSRFKNVVGALWVVGDTTAKHVVEAFYQKLFKDSEEGDMPDSVKVALALNHA</sequence>
<proteinExistence type="predicted"/>
<dbReference type="GeneID" id="64623476"/>
<name>A0A9P7EF23_9AGAM</name>
<reference evidence="2" key="1">
    <citation type="journal article" date="2020" name="New Phytol.">
        <title>Comparative genomics reveals dynamic genome evolution in host specialist ectomycorrhizal fungi.</title>
        <authorList>
            <person name="Lofgren L.A."/>
            <person name="Nguyen N.H."/>
            <person name="Vilgalys R."/>
            <person name="Ruytinx J."/>
            <person name="Liao H.L."/>
            <person name="Branco S."/>
            <person name="Kuo A."/>
            <person name="LaButti K."/>
            <person name="Lipzen A."/>
            <person name="Andreopoulos W."/>
            <person name="Pangilinan J."/>
            <person name="Riley R."/>
            <person name="Hundley H."/>
            <person name="Na H."/>
            <person name="Barry K."/>
            <person name="Grigoriev I.V."/>
            <person name="Stajich J.E."/>
            <person name="Kennedy P.G."/>
        </authorList>
    </citation>
    <scope>NUCLEOTIDE SEQUENCE</scope>
    <source>
        <strain evidence="2">MN1</strain>
    </source>
</reference>
<dbReference type="InterPro" id="IPR024983">
    <property type="entry name" value="CHAT_dom"/>
</dbReference>
<dbReference type="RefSeq" id="XP_041194902.1">
    <property type="nucleotide sequence ID" value="XM_041329459.1"/>
</dbReference>
<feature type="domain" description="CHAT" evidence="1">
    <location>
        <begin position="4"/>
        <end position="122"/>
    </location>
</feature>
<gene>
    <name evidence="2" type="ORF">BJ212DRAFT_1226516</name>
</gene>
<feature type="non-terminal residue" evidence="2">
    <location>
        <position position="1"/>
    </location>
</feature>
<organism evidence="2 3">
    <name type="scientific">Suillus subaureus</name>
    <dbReference type="NCBI Taxonomy" id="48587"/>
    <lineage>
        <taxon>Eukaryota</taxon>
        <taxon>Fungi</taxon>
        <taxon>Dikarya</taxon>
        <taxon>Basidiomycota</taxon>
        <taxon>Agaricomycotina</taxon>
        <taxon>Agaricomycetes</taxon>
        <taxon>Agaricomycetidae</taxon>
        <taxon>Boletales</taxon>
        <taxon>Suillineae</taxon>
        <taxon>Suillaceae</taxon>
        <taxon>Suillus</taxon>
    </lineage>
</organism>
<accession>A0A9P7EF23</accession>
<dbReference type="Pfam" id="PF12770">
    <property type="entry name" value="CHAT"/>
    <property type="match status" value="1"/>
</dbReference>
<evidence type="ECO:0000313" key="3">
    <source>
        <dbReference type="Proteomes" id="UP000807769"/>
    </source>
</evidence>
<comment type="caution">
    <text evidence="2">The sequence shown here is derived from an EMBL/GenBank/DDBJ whole genome shotgun (WGS) entry which is preliminary data.</text>
</comment>
<evidence type="ECO:0000313" key="2">
    <source>
        <dbReference type="EMBL" id="KAG1819225.1"/>
    </source>
</evidence>
<feature type="non-terminal residue" evidence="2">
    <location>
        <position position="142"/>
    </location>
</feature>